<name>C7CBP6_METED</name>
<keyword evidence="4 5" id="KW-0274">FAD</keyword>
<dbReference type="PANTHER" id="PTHR11552">
    <property type="entry name" value="GLUCOSE-METHANOL-CHOLINE GMC OXIDOREDUCTASE"/>
    <property type="match status" value="1"/>
</dbReference>
<reference evidence="10" key="1">
    <citation type="journal article" date="2009" name="PLoS ONE">
        <title>Methylobacterium genome sequences: a reference blueprint to investigate microbial metabolism of C1 compounds from natural and industrial sources.</title>
        <authorList>
            <person name="Vuilleumier S."/>
            <person name="Chistoserdova L."/>
            <person name="Lee M.-C."/>
            <person name="Bringel F."/>
            <person name="Lajus A."/>
            <person name="Zhou Y."/>
            <person name="Gourion B."/>
            <person name="Barbe V."/>
            <person name="Chang J."/>
            <person name="Cruveiller S."/>
            <person name="Dossat C."/>
            <person name="Gillett W."/>
            <person name="Gruffaz C."/>
            <person name="Haugen E."/>
            <person name="Hourcade E."/>
            <person name="Levy R."/>
            <person name="Mangenot S."/>
            <person name="Muller E."/>
            <person name="Nadalig T."/>
            <person name="Pagni M."/>
            <person name="Penny C."/>
            <person name="Peyraud R."/>
            <person name="Robinson D.G."/>
            <person name="Roche D."/>
            <person name="Rouy Z."/>
            <person name="Saenampechek C."/>
            <person name="Salvignol G."/>
            <person name="Vallenet D."/>
            <person name="Wu Z."/>
            <person name="Marx C.J."/>
            <person name="Vorholt J.A."/>
            <person name="Olson M.V."/>
            <person name="Kaul R."/>
            <person name="Weissenbach J."/>
            <person name="Medigue C."/>
            <person name="Lidstrom M.E."/>
        </authorList>
    </citation>
    <scope>NUCLEOTIDE SEQUENCE [LARGE SCALE GENOMIC DNA]</scope>
    <source>
        <strain evidence="10">DSM 6343 / CIP 106787 / DM4</strain>
    </source>
</reference>
<dbReference type="InterPro" id="IPR012132">
    <property type="entry name" value="GMC_OxRdtase"/>
</dbReference>
<evidence type="ECO:0000256" key="1">
    <source>
        <dbReference type="ARBA" id="ARBA00001974"/>
    </source>
</evidence>
<dbReference type="PROSITE" id="PS00624">
    <property type="entry name" value="GMC_OXRED_2"/>
    <property type="match status" value="1"/>
</dbReference>
<dbReference type="Gene3D" id="3.30.560.10">
    <property type="entry name" value="Glucose Oxidase, domain 3"/>
    <property type="match status" value="1"/>
</dbReference>
<feature type="domain" description="Glucose-methanol-choline oxidoreductase N-terminal" evidence="8">
    <location>
        <begin position="258"/>
        <end position="272"/>
    </location>
</feature>
<comment type="similarity">
    <text evidence="2 5">Belongs to the GMC oxidoreductase family.</text>
</comment>
<dbReference type="Proteomes" id="UP000008070">
    <property type="component" value="Chromosome"/>
</dbReference>
<feature type="compositionally biased region" description="Low complexity" evidence="6">
    <location>
        <begin position="544"/>
        <end position="554"/>
    </location>
</feature>
<dbReference type="EC" id="1.1.99.1" evidence="9"/>
<evidence type="ECO:0000256" key="4">
    <source>
        <dbReference type="ARBA" id="ARBA00022827"/>
    </source>
</evidence>
<dbReference type="InterPro" id="IPR000172">
    <property type="entry name" value="GMC_OxRdtase_N"/>
</dbReference>
<dbReference type="PROSITE" id="PS00623">
    <property type="entry name" value="GMC_OXRED_1"/>
    <property type="match status" value="1"/>
</dbReference>
<keyword evidence="3 5" id="KW-0285">Flavoprotein</keyword>
<keyword evidence="9" id="KW-0560">Oxidoreductase</keyword>
<dbReference type="PIRSF" id="PIRSF000137">
    <property type="entry name" value="Alcohol_oxidase"/>
    <property type="match status" value="1"/>
</dbReference>
<evidence type="ECO:0000259" key="7">
    <source>
        <dbReference type="PROSITE" id="PS00623"/>
    </source>
</evidence>
<dbReference type="Pfam" id="PF00732">
    <property type="entry name" value="GMC_oxred_N"/>
    <property type="match status" value="1"/>
</dbReference>
<protein>
    <submittedName>
        <fullName evidence="9">Glucose-methanol-choline oxidoreductase</fullName>
        <ecNumber evidence="9">1.1.99.1</ecNumber>
    </submittedName>
</protein>
<feature type="region of interest" description="Disordered" evidence="6">
    <location>
        <begin position="544"/>
        <end position="566"/>
    </location>
</feature>
<dbReference type="AlphaFoldDB" id="C7CBP6"/>
<dbReference type="GO" id="GO:0008812">
    <property type="term" value="F:choline dehydrogenase activity"/>
    <property type="evidence" value="ECO:0007669"/>
    <property type="project" value="UniProtKB-EC"/>
</dbReference>
<evidence type="ECO:0000256" key="2">
    <source>
        <dbReference type="ARBA" id="ARBA00010790"/>
    </source>
</evidence>
<dbReference type="Gene3D" id="3.50.50.60">
    <property type="entry name" value="FAD/NAD(P)-binding domain"/>
    <property type="match status" value="1"/>
</dbReference>
<evidence type="ECO:0000313" key="9">
    <source>
        <dbReference type="EMBL" id="CAX22417.1"/>
    </source>
</evidence>
<dbReference type="EMBL" id="FP103042">
    <property type="protein sequence ID" value="CAX22417.1"/>
    <property type="molecule type" value="Genomic_DNA"/>
</dbReference>
<proteinExistence type="inferred from homology"/>
<sequence>MQAMTVGPFDFIIVGGGTAGCVLANRLTADGRHRVLMLEAGPRDRSPWIHLPIGYGKTMFHKTLNWGFFTEPEPTMNGRRIYWPRGRTLGGSSSINGLIYVRGQAEDYDHWAALGNTGWSWKDVLPYFIRSEHNSQGAGPAHGVDGPLWCSDIEHRHELIDTIIAGAGELGIRRTADFNAGDQEGVGYYQLFTRKGRRCSTAVAYLRPARGRPNLRVETGAQAVGLILEGRRAVGIRYRLKGRMYEARAATDVILAAGALQSPQLLMLSGIGPATEVGRHNIPLVHALPGVGANLQDHLQIRLMYKVAKPITTNDDLRTLFGRARIGLRWLLTRSGPLAVGINQGGLFTRVMPGPGTPDVQFHFATLSADMAGGAPHPWSGCTFSVCQLRPESRGSVTLRSADPFAAPVMRANYLATETDRCCTVEGIKFARRLAATSPLRNLLTEEVKPGPEVEGDDALLDFARATGATIFHPSGTCKMGSDPMAVTDARLRVHGIGGLRVVDCSIMPTLVSGNTSAPVVMIAEKASEMILADARAGSAAVAVASDPVASTSSRHPAPAPEGSPA</sequence>
<evidence type="ECO:0000256" key="6">
    <source>
        <dbReference type="SAM" id="MobiDB-lite"/>
    </source>
</evidence>
<dbReference type="InterPro" id="IPR007867">
    <property type="entry name" value="GMC_OxRtase_C"/>
</dbReference>
<evidence type="ECO:0000256" key="5">
    <source>
        <dbReference type="RuleBase" id="RU003968"/>
    </source>
</evidence>
<organism evidence="9 10">
    <name type="scientific">Methylorubrum extorquens (strain DSM 6343 / CIP 106787 / DM4)</name>
    <name type="common">Methylobacterium extorquens</name>
    <dbReference type="NCBI Taxonomy" id="661410"/>
    <lineage>
        <taxon>Bacteria</taxon>
        <taxon>Pseudomonadati</taxon>
        <taxon>Pseudomonadota</taxon>
        <taxon>Alphaproteobacteria</taxon>
        <taxon>Hyphomicrobiales</taxon>
        <taxon>Methylobacteriaceae</taxon>
        <taxon>Methylorubrum</taxon>
    </lineage>
</organism>
<evidence type="ECO:0000313" key="10">
    <source>
        <dbReference type="Proteomes" id="UP000008070"/>
    </source>
</evidence>
<accession>C7CBP6</accession>
<dbReference type="Pfam" id="PF05199">
    <property type="entry name" value="GMC_oxred_C"/>
    <property type="match status" value="1"/>
</dbReference>
<evidence type="ECO:0000259" key="8">
    <source>
        <dbReference type="PROSITE" id="PS00624"/>
    </source>
</evidence>
<dbReference type="KEGG" id="mdi:METDI0781"/>
<dbReference type="HOGENOM" id="CLU_002865_7_2_5"/>
<comment type="cofactor">
    <cofactor evidence="1">
        <name>FAD</name>
        <dbReference type="ChEBI" id="CHEBI:57692"/>
    </cofactor>
</comment>
<evidence type="ECO:0000256" key="3">
    <source>
        <dbReference type="ARBA" id="ARBA00022630"/>
    </source>
</evidence>
<gene>
    <name evidence="9" type="ORF">METD_I0781</name>
</gene>
<feature type="domain" description="Glucose-methanol-choline oxidoreductase N-terminal" evidence="7">
    <location>
        <begin position="86"/>
        <end position="109"/>
    </location>
</feature>
<dbReference type="SUPFAM" id="SSF54373">
    <property type="entry name" value="FAD-linked reductases, C-terminal domain"/>
    <property type="match status" value="1"/>
</dbReference>
<dbReference type="SUPFAM" id="SSF51905">
    <property type="entry name" value="FAD/NAD(P)-binding domain"/>
    <property type="match status" value="1"/>
</dbReference>
<dbReference type="GO" id="GO:0050660">
    <property type="term" value="F:flavin adenine dinucleotide binding"/>
    <property type="evidence" value="ECO:0007669"/>
    <property type="project" value="InterPro"/>
</dbReference>
<dbReference type="PANTHER" id="PTHR11552:SF147">
    <property type="entry name" value="CHOLINE DEHYDROGENASE, MITOCHONDRIAL"/>
    <property type="match status" value="1"/>
</dbReference>
<dbReference type="InterPro" id="IPR036188">
    <property type="entry name" value="FAD/NAD-bd_sf"/>
</dbReference>